<dbReference type="KEGG" id="eaj:Q3M24_10495"/>
<reference evidence="1" key="2">
    <citation type="submission" date="2024-06" db="EMBL/GenBank/DDBJ databases">
        <authorList>
            <person name="Plum-Jensen L.E."/>
            <person name="Schramm A."/>
            <person name="Marshall I.P.G."/>
        </authorList>
    </citation>
    <scope>NUCLEOTIDE SEQUENCE</scope>
    <source>
        <strain evidence="1">Rat1</strain>
    </source>
</reference>
<dbReference type="InterPro" id="IPR025455">
    <property type="entry name" value="DUF4276"/>
</dbReference>
<accession>A0AAU8M0T9</accession>
<dbReference type="Pfam" id="PF14103">
    <property type="entry name" value="DUF4276"/>
    <property type="match status" value="1"/>
</dbReference>
<sequence>MTTLVFFLEEPSAKEMLHGILPKILPEHIVPRFVVFEGKQDLEKQISRKLQLWKQPDSWFIILRDQDAGDCRKIKENLLNKCIKVGRPDAIVRIACHELESFYLGDLHSVEKGLGITGLAKNQDKKKFRQPDNLPNPSRELQKLTNTRYQKVSGSRAIGRYLNLDNNRSRSFNALTQAIKKNSIIKQSS</sequence>
<organism evidence="1">
    <name type="scientific">Candidatus Electrothrix aestuarii</name>
    <dbReference type="NCBI Taxonomy" id="3062594"/>
    <lineage>
        <taxon>Bacteria</taxon>
        <taxon>Pseudomonadati</taxon>
        <taxon>Thermodesulfobacteriota</taxon>
        <taxon>Desulfobulbia</taxon>
        <taxon>Desulfobulbales</taxon>
        <taxon>Desulfobulbaceae</taxon>
        <taxon>Candidatus Electrothrix</taxon>
    </lineage>
</organism>
<evidence type="ECO:0000313" key="1">
    <source>
        <dbReference type="EMBL" id="XCN75135.1"/>
    </source>
</evidence>
<name>A0AAU8M0T9_9BACT</name>
<protein>
    <submittedName>
        <fullName evidence="1">DUF4276 family protein</fullName>
    </submittedName>
</protein>
<dbReference type="AlphaFoldDB" id="A0AAU8M0T9"/>
<gene>
    <name evidence="1" type="ORF">Q3M24_10495</name>
</gene>
<dbReference type="EMBL" id="CP159373">
    <property type="protein sequence ID" value="XCN75135.1"/>
    <property type="molecule type" value="Genomic_DNA"/>
</dbReference>
<proteinExistence type="predicted"/>
<reference evidence="1" key="1">
    <citation type="journal article" date="2024" name="Syst. Appl. Microbiol.">
        <title>First single-strain enrichments of Electrothrix cable bacteria, description of E. aestuarii sp. nov. and E. rattekaaiensis sp. nov., and proposal of a cable bacteria taxonomy following the rules of the SeqCode.</title>
        <authorList>
            <person name="Plum-Jensen L.E."/>
            <person name="Schramm A."/>
            <person name="Marshall I.P.G."/>
        </authorList>
    </citation>
    <scope>NUCLEOTIDE SEQUENCE</scope>
    <source>
        <strain evidence="1">Rat1</strain>
    </source>
</reference>